<sequence>MESFVIEISEFTLKRYDRDFSLYRKLDPSTMRIFAPRSHGHEFPFVETFRRIIQFSRTQ</sequence>
<evidence type="ECO:0000313" key="1">
    <source>
        <dbReference type="EMBL" id="KAL2716945.1"/>
    </source>
</evidence>
<dbReference type="EMBL" id="JAUDFV010000153">
    <property type="protein sequence ID" value="KAL2716945.1"/>
    <property type="molecule type" value="Genomic_DNA"/>
</dbReference>
<proteinExistence type="predicted"/>
<dbReference type="AlphaFoldDB" id="A0ABD2AB72"/>
<keyword evidence="2" id="KW-1185">Reference proteome</keyword>
<name>A0ABD2AB72_VESSQ</name>
<gene>
    <name evidence="1" type="ORF">V1478_012645</name>
</gene>
<evidence type="ECO:0000313" key="2">
    <source>
        <dbReference type="Proteomes" id="UP001607302"/>
    </source>
</evidence>
<reference evidence="1 2" key="1">
    <citation type="journal article" date="2024" name="Ann. Entomol. Soc. Am.">
        <title>Genomic analyses of the southern and eastern yellowjacket wasps (Hymenoptera: Vespidae) reveal evolutionary signatures of social life.</title>
        <authorList>
            <person name="Catto M.A."/>
            <person name="Caine P.B."/>
            <person name="Orr S.E."/>
            <person name="Hunt B.G."/>
            <person name="Goodisman M.A.D."/>
        </authorList>
    </citation>
    <scope>NUCLEOTIDE SEQUENCE [LARGE SCALE GENOMIC DNA]</scope>
    <source>
        <strain evidence="1">233</strain>
        <tissue evidence="1">Head and thorax</tissue>
    </source>
</reference>
<organism evidence="1 2">
    <name type="scientific">Vespula squamosa</name>
    <name type="common">Southern yellow jacket</name>
    <name type="synonym">Wasp</name>
    <dbReference type="NCBI Taxonomy" id="30214"/>
    <lineage>
        <taxon>Eukaryota</taxon>
        <taxon>Metazoa</taxon>
        <taxon>Ecdysozoa</taxon>
        <taxon>Arthropoda</taxon>
        <taxon>Hexapoda</taxon>
        <taxon>Insecta</taxon>
        <taxon>Pterygota</taxon>
        <taxon>Neoptera</taxon>
        <taxon>Endopterygota</taxon>
        <taxon>Hymenoptera</taxon>
        <taxon>Apocrita</taxon>
        <taxon>Aculeata</taxon>
        <taxon>Vespoidea</taxon>
        <taxon>Vespidae</taxon>
        <taxon>Vespinae</taxon>
        <taxon>Vespula</taxon>
    </lineage>
</organism>
<dbReference type="Proteomes" id="UP001607302">
    <property type="component" value="Unassembled WGS sequence"/>
</dbReference>
<evidence type="ECO:0008006" key="3">
    <source>
        <dbReference type="Google" id="ProtNLM"/>
    </source>
</evidence>
<accession>A0ABD2AB72</accession>
<protein>
    <recommendedName>
        <fullName evidence="3">Maturase K</fullName>
    </recommendedName>
</protein>
<comment type="caution">
    <text evidence="1">The sequence shown here is derived from an EMBL/GenBank/DDBJ whole genome shotgun (WGS) entry which is preliminary data.</text>
</comment>